<dbReference type="PANTHER" id="PTHR43313">
    <property type="entry name" value="SHORT-CHAIN DEHYDROGENASE/REDUCTASE FAMILY 9C"/>
    <property type="match status" value="1"/>
</dbReference>
<dbReference type="OrthoDB" id="294295at2759"/>
<feature type="transmembrane region" description="Helical" evidence="1">
    <location>
        <begin position="28"/>
        <end position="54"/>
    </location>
</feature>
<dbReference type="PRINTS" id="PR00081">
    <property type="entry name" value="GDHRDH"/>
</dbReference>
<evidence type="ECO:0000313" key="3">
    <source>
        <dbReference type="Proteomes" id="UP000015104"/>
    </source>
</evidence>
<dbReference type="AlphaFoldDB" id="T1KBB8"/>
<proteinExistence type="predicted"/>
<gene>
    <name evidence="2" type="primary">107362784</name>
</gene>
<protein>
    <submittedName>
        <fullName evidence="2">Uncharacterized protein</fullName>
    </submittedName>
</protein>
<keyword evidence="1" id="KW-0812">Transmembrane</keyword>
<dbReference type="Gene3D" id="3.40.50.720">
    <property type="entry name" value="NAD(P)-binding Rossmann-like Domain"/>
    <property type="match status" value="1"/>
</dbReference>
<reference evidence="2" key="2">
    <citation type="submission" date="2015-06" db="UniProtKB">
        <authorList>
            <consortium name="EnsemblMetazoa"/>
        </authorList>
    </citation>
    <scope>IDENTIFICATION</scope>
</reference>
<keyword evidence="3" id="KW-1185">Reference proteome</keyword>
<dbReference type="EMBL" id="CAEY01001946">
    <property type="status" value="NOT_ANNOTATED_CDS"/>
    <property type="molecule type" value="Genomic_DNA"/>
</dbReference>
<dbReference type="EnsemblMetazoa" id="tetur08g03530.1">
    <property type="protein sequence ID" value="tetur08g03530.1"/>
    <property type="gene ID" value="tetur08g03530"/>
</dbReference>
<dbReference type="Proteomes" id="UP000015104">
    <property type="component" value="Unassembled WGS sequence"/>
</dbReference>
<dbReference type="GO" id="GO:0008202">
    <property type="term" value="P:steroid metabolic process"/>
    <property type="evidence" value="ECO:0007669"/>
    <property type="project" value="TreeGrafter"/>
</dbReference>
<evidence type="ECO:0000256" key="1">
    <source>
        <dbReference type="SAM" id="Phobius"/>
    </source>
</evidence>
<dbReference type="HOGENOM" id="CLU_010194_2_0_1"/>
<keyword evidence="1" id="KW-1133">Transmembrane helix</keyword>
<dbReference type="KEGG" id="tut:107362784"/>
<dbReference type="STRING" id="32264.T1KBB8"/>
<dbReference type="Pfam" id="PF00106">
    <property type="entry name" value="adh_short"/>
    <property type="match status" value="1"/>
</dbReference>
<dbReference type="InterPro" id="IPR002347">
    <property type="entry name" value="SDR_fam"/>
</dbReference>
<dbReference type="SUPFAM" id="SSF51735">
    <property type="entry name" value="NAD(P)-binding Rossmann-fold domains"/>
    <property type="match status" value="1"/>
</dbReference>
<evidence type="ECO:0000313" key="2">
    <source>
        <dbReference type="EnsemblMetazoa" id="tetur08g03530.1"/>
    </source>
</evidence>
<dbReference type="GO" id="GO:0016491">
    <property type="term" value="F:oxidoreductase activity"/>
    <property type="evidence" value="ECO:0007669"/>
    <property type="project" value="TreeGrafter"/>
</dbReference>
<dbReference type="InterPro" id="IPR036291">
    <property type="entry name" value="NAD(P)-bd_dom_sf"/>
</dbReference>
<keyword evidence="1" id="KW-0472">Membrane</keyword>
<dbReference type="OMA" id="LAADHAM"/>
<dbReference type="PANTHER" id="PTHR43313:SF36">
    <property type="entry name" value="D-BETA-HYDROXYBUTYRATE DEHYDROGENASE, MITOCHONDRIAL"/>
    <property type="match status" value="1"/>
</dbReference>
<reference evidence="3" key="1">
    <citation type="submission" date="2011-08" db="EMBL/GenBank/DDBJ databases">
        <authorList>
            <person name="Rombauts S."/>
        </authorList>
    </citation>
    <scope>NUCLEOTIDE SEQUENCE</scope>
    <source>
        <strain evidence="3">London</strain>
    </source>
</reference>
<name>T1KBB8_TETUR</name>
<accession>T1KBB8</accession>
<dbReference type="eggNOG" id="KOG1610">
    <property type="taxonomic scope" value="Eukaryota"/>
</dbReference>
<organism evidence="2 3">
    <name type="scientific">Tetranychus urticae</name>
    <name type="common">Two-spotted spider mite</name>
    <dbReference type="NCBI Taxonomy" id="32264"/>
    <lineage>
        <taxon>Eukaryota</taxon>
        <taxon>Metazoa</taxon>
        <taxon>Ecdysozoa</taxon>
        <taxon>Arthropoda</taxon>
        <taxon>Chelicerata</taxon>
        <taxon>Arachnida</taxon>
        <taxon>Acari</taxon>
        <taxon>Acariformes</taxon>
        <taxon>Trombidiformes</taxon>
        <taxon>Prostigmata</taxon>
        <taxon>Eleutherengona</taxon>
        <taxon>Raphignathae</taxon>
        <taxon>Tetranychoidea</taxon>
        <taxon>Tetranychidae</taxon>
        <taxon>Tetranychus</taxon>
    </lineage>
</organism>
<sequence length="373" mass="41449">MEIKYKAVLASFLLLCFAHQYSTIFRTLVNFLGILTILAVFAWELGPILASFFIKPFASKVNPKGKAVLVTGCDSGFGHGAALLLNKMGFKVFAGCLFPNGPGAESLKSKAEKPDQLIVVKMDVTKDEDLDAAYETINSTLSQKNSNEKLWGLVNNAGILRMAPIECGDFNYFVKDQFDVNVFAVVKVTRKFSPLIRQSKGRVVILSSIASRVSLPPLAAYCMSKHCITAFGDCLREEIADAGVKVTTIEPYFYGTDMLRTVNLNEHDDKCWSTTDASIKKVFSQSSYKKMIADFFTLIQLNALGANQDPGEVSRTVAKALTDPEPLYRYICASPYIKPLLLLGQLVPREIFIWFYQKIFEVANNQLEKSKAH</sequence>